<reference evidence="1 2" key="1">
    <citation type="submission" date="2019-06" db="EMBL/GenBank/DDBJ databases">
        <authorList>
            <person name="Li J."/>
        </authorList>
    </citation>
    <scope>NUCLEOTIDE SEQUENCE [LARGE SCALE GENOMIC DNA]</scope>
    <source>
        <strain evidence="1 2">CGMCC 1.8012</strain>
    </source>
</reference>
<name>A0A5C4R3G0_9RHOB</name>
<accession>A0A5C4R3G0</accession>
<gene>
    <name evidence="1" type="ORF">FHD67_15560</name>
</gene>
<protein>
    <submittedName>
        <fullName evidence="1">DUF1269 domain-containing protein</fullName>
    </submittedName>
</protein>
<dbReference type="InterPro" id="IPR009200">
    <property type="entry name" value="DUF1269_membrane"/>
</dbReference>
<sequence length="179" mass="18587">MADLVVLDFDGTDTADIVLGKLRELRKEHLIDMLDAVVVIRPEEGDIQIKQSVNLTAIGASSGLSTGALVGTLAGLLVLNPMAGFAIGGMAGAAMGALSGRLSDYGINDQFIKDLGETIKPGTSALFVHVAKATTDKVVAEIKQYEPRILKTSLSKEQEDKLRALLAGPALSGDVSAAG</sequence>
<organism evidence="1 2">
    <name type="scientific">Paracoccus haeundaensis</name>
    <dbReference type="NCBI Taxonomy" id="225362"/>
    <lineage>
        <taxon>Bacteria</taxon>
        <taxon>Pseudomonadati</taxon>
        <taxon>Pseudomonadota</taxon>
        <taxon>Alphaproteobacteria</taxon>
        <taxon>Rhodobacterales</taxon>
        <taxon>Paracoccaceae</taxon>
        <taxon>Paracoccus</taxon>
    </lineage>
</organism>
<dbReference type="EMBL" id="VDDC01000031">
    <property type="protein sequence ID" value="TNH38328.1"/>
    <property type="molecule type" value="Genomic_DNA"/>
</dbReference>
<dbReference type="Proteomes" id="UP000304880">
    <property type="component" value="Unassembled WGS sequence"/>
</dbReference>
<comment type="caution">
    <text evidence="1">The sequence shown here is derived from an EMBL/GenBank/DDBJ whole genome shotgun (WGS) entry which is preliminary data.</text>
</comment>
<evidence type="ECO:0000313" key="1">
    <source>
        <dbReference type="EMBL" id="TNH38328.1"/>
    </source>
</evidence>
<keyword evidence="2" id="KW-1185">Reference proteome</keyword>
<dbReference type="RefSeq" id="WP_139599234.1">
    <property type="nucleotide sequence ID" value="NZ_VDDC01000031.1"/>
</dbReference>
<dbReference type="AlphaFoldDB" id="A0A5C4R3G0"/>
<dbReference type="Pfam" id="PF06897">
    <property type="entry name" value="DUF1269"/>
    <property type="match status" value="1"/>
</dbReference>
<proteinExistence type="predicted"/>
<evidence type="ECO:0000313" key="2">
    <source>
        <dbReference type="Proteomes" id="UP000304880"/>
    </source>
</evidence>